<accession>V9DMJ2</accession>
<dbReference type="Proteomes" id="UP000030678">
    <property type="component" value="Unassembled WGS sequence"/>
</dbReference>
<evidence type="ECO:0000313" key="2">
    <source>
        <dbReference type="EMBL" id="ETI27538.1"/>
    </source>
</evidence>
<name>V9DMJ2_9EURO</name>
<dbReference type="VEuPathDB" id="FungiDB:G647_09729"/>
<dbReference type="GeneID" id="19988222"/>
<feature type="region of interest" description="Disordered" evidence="1">
    <location>
        <begin position="1"/>
        <end position="29"/>
    </location>
</feature>
<evidence type="ECO:0000256" key="1">
    <source>
        <dbReference type="SAM" id="MobiDB-lite"/>
    </source>
</evidence>
<sequence>MSEQQHPLPKLKEKRASSTISNDSPAASLPEAHIHIPSLAKVMREPKKDVHWNTADLGLRLGADFIPAASAAVLVAPIITVIDR</sequence>
<dbReference type="HOGENOM" id="CLU_2527266_0_0_1"/>
<dbReference type="EMBL" id="KB822698">
    <property type="protein sequence ID" value="ETI27538.1"/>
    <property type="molecule type" value="Genomic_DNA"/>
</dbReference>
<reference evidence="2 3" key="1">
    <citation type="submission" date="2013-03" db="EMBL/GenBank/DDBJ databases">
        <title>The Genome Sequence of Cladophialophora carrionii CBS 160.54.</title>
        <authorList>
            <consortium name="The Broad Institute Genomics Platform"/>
            <person name="Cuomo C."/>
            <person name="de Hoog S."/>
            <person name="Gorbushina A."/>
            <person name="Walker B."/>
            <person name="Young S.K."/>
            <person name="Zeng Q."/>
            <person name="Gargeya S."/>
            <person name="Fitzgerald M."/>
            <person name="Haas B."/>
            <person name="Abouelleil A."/>
            <person name="Allen A.W."/>
            <person name="Alvarado L."/>
            <person name="Arachchi H.M."/>
            <person name="Berlin A.M."/>
            <person name="Chapman S.B."/>
            <person name="Gainer-Dewar J."/>
            <person name="Goldberg J."/>
            <person name="Griggs A."/>
            <person name="Gujja S."/>
            <person name="Hansen M."/>
            <person name="Howarth C."/>
            <person name="Imamovic A."/>
            <person name="Ireland A."/>
            <person name="Larimer J."/>
            <person name="McCowan C."/>
            <person name="Murphy C."/>
            <person name="Pearson M."/>
            <person name="Poon T.W."/>
            <person name="Priest M."/>
            <person name="Roberts A."/>
            <person name="Saif S."/>
            <person name="Shea T."/>
            <person name="Sisk P."/>
            <person name="Sykes S."/>
            <person name="Wortman J."/>
            <person name="Nusbaum C."/>
            <person name="Birren B."/>
        </authorList>
    </citation>
    <scope>NUCLEOTIDE SEQUENCE [LARGE SCALE GENOMIC DNA]</scope>
    <source>
        <strain evidence="2 3">CBS 160.54</strain>
    </source>
</reference>
<dbReference type="AlphaFoldDB" id="V9DMJ2"/>
<dbReference type="RefSeq" id="XP_008723944.1">
    <property type="nucleotide sequence ID" value="XM_008725722.1"/>
</dbReference>
<organism evidence="2 3">
    <name type="scientific">Cladophialophora carrionii CBS 160.54</name>
    <dbReference type="NCBI Taxonomy" id="1279043"/>
    <lineage>
        <taxon>Eukaryota</taxon>
        <taxon>Fungi</taxon>
        <taxon>Dikarya</taxon>
        <taxon>Ascomycota</taxon>
        <taxon>Pezizomycotina</taxon>
        <taxon>Eurotiomycetes</taxon>
        <taxon>Chaetothyriomycetidae</taxon>
        <taxon>Chaetothyriales</taxon>
        <taxon>Herpotrichiellaceae</taxon>
        <taxon>Cladophialophora</taxon>
    </lineage>
</organism>
<proteinExistence type="predicted"/>
<protein>
    <submittedName>
        <fullName evidence="2">Uncharacterized protein</fullName>
    </submittedName>
</protein>
<evidence type="ECO:0000313" key="3">
    <source>
        <dbReference type="Proteomes" id="UP000030678"/>
    </source>
</evidence>
<gene>
    <name evidence="2" type="ORF">G647_09729</name>
</gene>